<accession>A0A139WXT5</accession>
<dbReference type="RefSeq" id="WP_017745013.1">
    <property type="nucleotide sequence ID" value="NZ_KQ976354.1"/>
</dbReference>
<dbReference type="InterPro" id="IPR017552">
    <property type="entry name" value="PHI/rmpB"/>
</dbReference>
<comment type="caution">
    <text evidence="3">The sequence shown here is derived from an EMBL/GenBank/DDBJ whole genome shotgun (WGS) entry which is preliminary data.</text>
</comment>
<dbReference type="CDD" id="cd05005">
    <property type="entry name" value="SIS_PHI"/>
    <property type="match status" value="1"/>
</dbReference>
<protein>
    <submittedName>
        <fullName evidence="3">3-hexulose-6-phosphate isomerase</fullName>
    </submittedName>
</protein>
<evidence type="ECO:0000313" key="3">
    <source>
        <dbReference type="EMBL" id="KYC37192.1"/>
    </source>
</evidence>
<keyword evidence="4" id="KW-1185">Reference proteome</keyword>
<evidence type="ECO:0000313" key="4">
    <source>
        <dbReference type="Proteomes" id="UP000076925"/>
    </source>
</evidence>
<gene>
    <name evidence="3" type="ORF">WA1_47060</name>
</gene>
<dbReference type="AlphaFoldDB" id="A0A139WXT5"/>
<dbReference type="InterPro" id="IPR001347">
    <property type="entry name" value="SIS_dom"/>
</dbReference>
<dbReference type="InterPro" id="IPR046348">
    <property type="entry name" value="SIS_dom_sf"/>
</dbReference>
<dbReference type="Gene3D" id="3.40.50.10490">
    <property type="entry name" value="Glucose-6-phosphate isomerase like protein, domain 1"/>
    <property type="match status" value="1"/>
</dbReference>
<dbReference type="Pfam" id="PF01380">
    <property type="entry name" value="SIS"/>
    <property type="match status" value="1"/>
</dbReference>
<dbReference type="PROSITE" id="PS51464">
    <property type="entry name" value="SIS"/>
    <property type="match status" value="1"/>
</dbReference>
<comment type="similarity">
    <text evidence="1">Belongs to the SIS family. PHI subfamily.</text>
</comment>
<name>A0A139WXT5_9CYAN</name>
<reference evidence="3 4" key="1">
    <citation type="journal article" date="2013" name="Genome Biol. Evol.">
        <title>Genomes of Stigonematalean cyanobacteria (subsection V) and the evolution of oxygenic photosynthesis from prokaryotes to plastids.</title>
        <authorList>
            <person name="Dagan T."/>
            <person name="Roettger M."/>
            <person name="Stucken K."/>
            <person name="Landan G."/>
            <person name="Koch R."/>
            <person name="Major P."/>
            <person name="Gould S.B."/>
            <person name="Goremykin V.V."/>
            <person name="Rippka R."/>
            <person name="Tandeau de Marsac N."/>
            <person name="Gugger M."/>
            <person name="Lockhart P.J."/>
            <person name="Allen J.F."/>
            <person name="Brune I."/>
            <person name="Maus I."/>
            <person name="Puhler A."/>
            <person name="Martin W.F."/>
        </authorList>
    </citation>
    <scope>NUCLEOTIDE SEQUENCE [LARGE SCALE GENOMIC DNA]</scope>
    <source>
        <strain evidence="3 4">PCC 7110</strain>
    </source>
</reference>
<dbReference type="GO" id="GO:0097367">
    <property type="term" value="F:carbohydrate derivative binding"/>
    <property type="evidence" value="ECO:0007669"/>
    <property type="project" value="InterPro"/>
</dbReference>
<sequence length="200" mass="22025">MVQVYHSHPETSATLQEHLTQAINLVLSENKRVLEKIGYSVIEHLTEKIAGAERIFVIGEGRSGLVIRMVAMRLMHLGYLVYVLGETTTPSLRKGDLLIAFSGSGSTGNVAMMVAKTKKIGGHIVGVTTQSESPLGKMADVLIEIEAAPKQDHSYQYSKQYPGSLFEQAALLLFDAIFHVLSQSLNKSAEMLWEMHTNLE</sequence>
<dbReference type="EMBL" id="ANNX02000047">
    <property type="protein sequence ID" value="KYC37192.1"/>
    <property type="molecule type" value="Genomic_DNA"/>
</dbReference>
<evidence type="ECO:0000256" key="1">
    <source>
        <dbReference type="ARBA" id="ARBA00009235"/>
    </source>
</evidence>
<dbReference type="NCBIfam" id="TIGR03127">
    <property type="entry name" value="RuMP_HxlB"/>
    <property type="match status" value="1"/>
</dbReference>
<dbReference type="OrthoDB" id="9797832at2"/>
<keyword evidence="3" id="KW-0413">Isomerase</keyword>
<dbReference type="PANTHER" id="PTHR43443:SF1">
    <property type="entry name" value="3-HEXULOSE-6-PHOSPHATE ISOMERASE"/>
    <property type="match status" value="1"/>
</dbReference>
<dbReference type="GO" id="GO:0016853">
    <property type="term" value="F:isomerase activity"/>
    <property type="evidence" value="ECO:0007669"/>
    <property type="project" value="UniProtKB-KW"/>
</dbReference>
<dbReference type="Proteomes" id="UP000076925">
    <property type="component" value="Unassembled WGS sequence"/>
</dbReference>
<dbReference type="SUPFAM" id="SSF53697">
    <property type="entry name" value="SIS domain"/>
    <property type="match status" value="1"/>
</dbReference>
<organism evidence="3 4">
    <name type="scientific">Scytonema hofmannii PCC 7110</name>
    <dbReference type="NCBI Taxonomy" id="128403"/>
    <lineage>
        <taxon>Bacteria</taxon>
        <taxon>Bacillati</taxon>
        <taxon>Cyanobacteriota</taxon>
        <taxon>Cyanophyceae</taxon>
        <taxon>Nostocales</taxon>
        <taxon>Scytonemataceae</taxon>
        <taxon>Scytonema</taxon>
    </lineage>
</organism>
<evidence type="ECO:0000259" key="2">
    <source>
        <dbReference type="PROSITE" id="PS51464"/>
    </source>
</evidence>
<dbReference type="GO" id="GO:1901135">
    <property type="term" value="P:carbohydrate derivative metabolic process"/>
    <property type="evidence" value="ECO:0007669"/>
    <property type="project" value="InterPro"/>
</dbReference>
<dbReference type="PANTHER" id="PTHR43443">
    <property type="entry name" value="3-HEXULOSE-6-PHOSPHATE ISOMERASE"/>
    <property type="match status" value="1"/>
</dbReference>
<proteinExistence type="inferred from homology"/>
<feature type="domain" description="SIS" evidence="2">
    <location>
        <begin position="45"/>
        <end position="187"/>
    </location>
</feature>
<dbReference type="STRING" id="128403.WA1_47060"/>